<evidence type="ECO:0000256" key="3">
    <source>
        <dbReference type="ARBA" id="ARBA00013014"/>
    </source>
</evidence>
<dbReference type="PANTHER" id="PTHR21708:SF26">
    <property type="entry name" value="2-DEHYDROPANTOATE 2-REDUCTASE"/>
    <property type="match status" value="1"/>
</dbReference>
<feature type="domain" description="Ketopantoate reductase N-terminal" evidence="13">
    <location>
        <begin position="3"/>
        <end position="141"/>
    </location>
</feature>
<evidence type="ECO:0000313" key="15">
    <source>
        <dbReference type="EMBL" id="OIR10166.1"/>
    </source>
</evidence>
<proteinExistence type="inferred from homology"/>
<keyword evidence="6 12" id="KW-0173">Coenzyme A biosynthesis</keyword>
<sequence>MTIALLGAGSLGSVLAARLAQGGAEVVLVADGARAERLRRGLRVEGLTQFREALAVQSTPEGCDWLLLCTKSWQLEPLLPRLEAWGVPVVACQNGLLAVEMLAEALGAENVAGFVTGLGAALRPDGSVLHAGGGYAVLGAAVGAPTAALRQLRNAFAAGGIEATLTSDLPGELWLKAIANNAINPVAALAGVPNGALREGALRERARAACREGTAVAATLEITLPGDPWTRALEIMERTAENRCSMLQDLEARRRTEIDAITGAIVRRGRRTGVATPVSEALLRTVRAREVHS</sequence>
<dbReference type="InterPro" id="IPR036291">
    <property type="entry name" value="NAD(P)-bd_dom_sf"/>
</dbReference>
<evidence type="ECO:0000256" key="4">
    <source>
        <dbReference type="ARBA" id="ARBA00019465"/>
    </source>
</evidence>
<evidence type="ECO:0000259" key="13">
    <source>
        <dbReference type="Pfam" id="PF02558"/>
    </source>
</evidence>
<dbReference type="EC" id="1.1.1.169" evidence="3 12"/>
<evidence type="ECO:0000256" key="1">
    <source>
        <dbReference type="ARBA" id="ARBA00004724"/>
    </source>
</evidence>
<gene>
    <name evidence="15" type="ORF">BEU05_02140</name>
</gene>
<dbReference type="Gene3D" id="1.10.1040.10">
    <property type="entry name" value="N-(1-d-carboxylethyl)-l-norvaline Dehydrogenase, domain 2"/>
    <property type="match status" value="1"/>
</dbReference>
<evidence type="ECO:0000313" key="16">
    <source>
        <dbReference type="Proteomes" id="UP000182853"/>
    </source>
</evidence>
<evidence type="ECO:0000256" key="12">
    <source>
        <dbReference type="RuleBase" id="RU362068"/>
    </source>
</evidence>
<comment type="catalytic activity">
    <reaction evidence="10">
        <text>(R)-pantoate + NAD(+) = 2-dehydropantoate + NADH + H(+)</text>
        <dbReference type="Rhea" id="RHEA:61292"/>
        <dbReference type="ChEBI" id="CHEBI:11561"/>
        <dbReference type="ChEBI" id="CHEBI:15378"/>
        <dbReference type="ChEBI" id="CHEBI:15980"/>
        <dbReference type="ChEBI" id="CHEBI:57540"/>
        <dbReference type="ChEBI" id="CHEBI:57945"/>
    </reaction>
    <physiologicalReaction direction="right-to-left" evidence="10">
        <dbReference type="Rhea" id="RHEA:61294"/>
    </physiologicalReaction>
</comment>
<protein>
    <recommendedName>
        <fullName evidence="4 12">2-dehydropantoate 2-reductase</fullName>
        <ecNumber evidence="3 12">1.1.1.169</ecNumber>
    </recommendedName>
    <alternativeName>
        <fullName evidence="8 12">Ketopantoate reductase</fullName>
    </alternativeName>
</protein>
<dbReference type="SUPFAM" id="SSF48179">
    <property type="entry name" value="6-phosphogluconate dehydrogenase C-terminal domain-like"/>
    <property type="match status" value="1"/>
</dbReference>
<comment type="catalytic activity">
    <reaction evidence="9">
        <text>(R)-pantoate + NADP(+) = 2-dehydropantoate + NADPH + H(+)</text>
        <dbReference type="Rhea" id="RHEA:16233"/>
        <dbReference type="ChEBI" id="CHEBI:11561"/>
        <dbReference type="ChEBI" id="CHEBI:15378"/>
        <dbReference type="ChEBI" id="CHEBI:15980"/>
        <dbReference type="ChEBI" id="CHEBI:57783"/>
        <dbReference type="ChEBI" id="CHEBI:58349"/>
        <dbReference type="EC" id="1.1.1.169"/>
    </reaction>
    <physiologicalReaction direction="right-to-left" evidence="9">
        <dbReference type="Rhea" id="RHEA:16235"/>
    </physiologicalReaction>
</comment>
<evidence type="ECO:0000256" key="5">
    <source>
        <dbReference type="ARBA" id="ARBA00022857"/>
    </source>
</evidence>
<evidence type="ECO:0000256" key="6">
    <source>
        <dbReference type="ARBA" id="ARBA00022993"/>
    </source>
</evidence>
<dbReference type="InterPro" id="IPR003710">
    <property type="entry name" value="ApbA"/>
</dbReference>
<evidence type="ECO:0000256" key="8">
    <source>
        <dbReference type="ARBA" id="ARBA00032024"/>
    </source>
</evidence>
<dbReference type="SUPFAM" id="SSF51735">
    <property type="entry name" value="NAD(P)-binding Rossmann-fold domains"/>
    <property type="match status" value="1"/>
</dbReference>
<evidence type="ECO:0000256" key="2">
    <source>
        <dbReference type="ARBA" id="ARBA00007870"/>
    </source>
</evidence>
<dbReference type="Gene3D" id="3.40.50.720">
    <property type="entry name" value="NAD(P)-binding Rossmann-like Domain"/>
    <property type="match status" value="1"/>
</dbReference>
<dbReference type="GO" id="GO:0008677">
    <property type="term" value="F:2-dehydropantoate 2-reductase activity"/>
    <property type="evidence" value="ECO:0007669"/>
    <property type="project" value="UniProtKB-EC"/>
</dbReference>
<comment type="caution">
    <text evidence="15">The sequence shown here is derived from an EMBL/GenBank/DDBJ whole genome shotgun (WGS) entry which is preliminary data.</text>
</comment>
<dbReference type="GO" id="GO:0015937">
    <property type="term" value="P:coenzyme A biosynthetic process"/>
    <property type="evidence" value="ECO:0007669"/>
    <property type="project" value="UniProtKB-UniPathway"/>
</dbReference>
<dbReference type="Pfam" id="PF08546">
    <property type="entry name" value="ApbA_C"/>
    <property type="match status" value="1"/>
</dbReference>
<dbReference type="Proteomes" id="UP000182853">
    <property type="component" value="Unassembled WGS sequence"/>
</dbReference>
<dbReference type="GO" id="GO:0015940">
    <property type="term" value="P:pantothenate biosynthetic process"/>
    <property type="evidence" value="ECO:0007669"/>
    <property type="project" value="InterPro"/>
</dbReference>
<dbReference type="Pfam" id="PF02558">
    <property type="entry name" value="ApbA"/>
    <property type="match status" value="1"/>
</dbReference>
<evidence type="ECO:0000256" key="9">
    <source>
        <dbReference type="ARBA" id="ARBA00047506"/>
    </source>
</evidence>
<evidence type="ECO:0000256" key="7">
    <source>
        <dbReference type="ARBA" id="ARBA00023002"/>
    </source>
</evidence>
<dbReference type="EMBL" id="MIYT01000015">
    <property type="protein sequence ID" value="OIR10166.1"/>
    <property type="molecule type" value="Genomic_DNA"/>
</dbReference>
<dbReference type="FunFam" id="1.10.1040.10:FF:000017">
    <property type="entry name" value="2-dehydropantoate 2-reductase"/>
    <property type="match status" value="1"/>
</dbReference>
<comment type="pathway">
    <text evidence="1 12">Cofactor biosynthesis; coenzyme A biosynthesis.</text>
</comment>
<dbReference type="InterPro" id="IPR008927">
    <property type="entry name" value="6-PGluconate_DH-like_C_sf"/>
</dbReference>
<dbReference type="NCBIfam" id="TIGR00745">
    <property type="entry name" value="apbA_panE"/>
    <property type="match status" value="1"/>
</dbReference>
<accession>A0A1J5TDI7</accession>
<dbReference type="InterPro" id="IPR013328">
    <property type="entry name" value="6PGD_dom2"/>
</dbReference>
<comment type="similarity">
    <text evidence="2 12">Belongs to the ketopantoate reductase family.</text>
</comment>
<dbReference type="InterPro" id="IPR013752">
    <property type="entry name" value="KPA_reductase"/>
</dbReference>
<keyword evidence="7 12" id="KW-0560">Oxidoreductase</keyword>
<comment type="function">
    <text evidence="12">Catalyzes the NADPH-dependent reduction of ketopantoate into pantoic acid.</text>
</comment>
<evidence type="ECO:0000256" key="11">
    <source>
        <dbReference type="ARBA" id="ARBA00056765"/>
    </source>
</evidence>
<feature type="domain" description="Ketopantoate reductase C-terminal" evidence="14">
    <location>
        <begin position="171"/>
        <end position="290"/>
    </location>
</feature>
<dbReference type="InterPro" id="IPR051402">
    <property type="entry name" value="KPR-Related"/>
</dbReference>
<dbReference type="PANTHER" id="PTHR21708">
    <property type="entry name" value="PROBABLE 2-DEHYDROPANTOATE 2-REDUCTASE"/>
    <property type="match status" value="1"/>
</dbReference>
<evidence type="ECO:0000259" key="14">
    <source>
        <dbReference type="Pfam" id="PF08546"/>
    </source>
</evidence>
<evidence type="ECO:0000256" key="10">
    <source>
        <dbReference type="ARBA" id="ARBA00048196"/>
    </source>
</evidence>
<reference evidence="15 16" key="1">
    <citation type="submission" date="2016-08" db="EMBL/GenBank/DDBJ databases">
        <title>New Insights into Marine Group III Euryarchaeota, from dark to light.</title>
        <authorList>
            <person name="Haro-Moreno J.M."/>
            <person name="Rodriguez-Valera F."/>
            <person name="Lopez-Garcia P."/>
            <person name="Moreira D."/>
            <person name="Martin-Cuadrado A.B."/>
        </authorList>
    </citation>
    <scope>NUCLEOTIDE SEQUENCE [LARGE SCALE GENOMIC DNA]</scope>
    <source>
        <strain evidence="15">CG-Bathy2</strain>
    </source>
</reference>
<name>A0A1J5TDI7_9ARCH</name>
<dbReference type="InterPro" id="IPR013332">
    <property type="entry name" value="KPR_N"/>
</dbReference>
<organism evidence="15 16">
    <name type="scientific">Marine Group III euryarchaeote CG-Bathy2</name>
    <dbReference type="NCBI Taxonomy" id="1889002"/>
    <lineage>
        <taxon>Archaea</taxon>
        <taxon>Methanobacteriati</taxon>
        <taxon>Thermoplasmatota</taxon>
        <taxon>Thermoplasmata</taxon>
        <taxon>Candidatus Thermoprofundales</taxon>
    </lineage>
</organism>
<keyword evidence="5 12" id="KW-0521">NADP</keyword>
<dbReference type="UniPathway" id="UPA00241"/>
<comment type="function">
    <text evidence="11">Catalyzes the NAD(P)H-dependent reduction of ketopantoate into pantoic acid.</text>
</comment>
<dbReference type="GO" id="GO:0005737">
    <property type="term" value="C:cytoplasm"/>
    <property type="evidence" value="ECO:0007669"/>
    <property type="project" value="TreeGrafter"/>
</dbReference>
<dbReference type="AlphaFoldDB" id="A0A1J5TDI7"/>